<reference evidence="1 2" key="1">
    <citation type="submission" date="2019-01" db="EMBL/GenBank/DDBJ databases">
        <title>Draft genome sequences of three monokaryotic isolates of the white-rot basidiomycete fungus Dichomitus squalens.</title>
        <authorList>
            <consortium name="DOE Joint Genome Institute"/>
            <person name="Lopez S.C."/>
            <person name="Andreopoulos B."/>
            <person name="Pangilinan J."/>
            <person name="Lipzen A."/>
            <person name="Riley R."/>
            <person name="Ahrendt S."/>
            <person name="Ng V."/>
            <person name="Barry K."/>
            <person name="Daum C."/>
            <person name="Grigoriev I.V."/>
            <person name="Hilden K.S."/>
            <person name="Makela M.R."/>
            <person name="de Vries R.P."/>
        </authorList>
    </citation>
    <scope>NUCLEOTIDE SEQUENCE [LARGE SCALE GENOMIC DNA]</scope>
    <source>
        <strain evidence="1 2">CBS 464.89</strain>
    </source>
</reference>
<dbReference type="EMBL" id="ML145280">
    <property type="protein sequence ID" value="TBU51864.1"/>
    <property type="molecule type" value="Genomic_DNA"/>
</dbReference>
<gene>
    <name evidence="1" type="ORF">BD310DRAFT_941383</name>
</gene>
<protein>
    <submittedName>
        <fullName evidence="1">Uncharacterized protein</fullName>
    </submittedName>
</protein>
<dbReference type="Proteomes" id="UP000292082">
    <property type="component" value="Unassembled WGS sequence"/>
</dbReference>
<sequence>MHQFVAPTLPSSSVAIGCLCICQHLNCGTDLAWCKCFIFGVDFREESCEALNEGGSTIQGFRVKPKGEHGSKEVEGLTK</sequence>
<keyword evidence="2" id="KW-1185">Reference proteome</keyword>
<evidence type="ECO:0000313" key="2">
    <source>
        <dbReference type="Proteomes" id="UP000292082"/>
    </source>
</evidence>
<accession>A0A4Q9PB02</accession>
<dbReference type="AlphaFoldDB" id="A0A4Q9PB02"/>
<proteinExistence type="predicted"/>
<organism evidence="1 2">
    <name type="scientific">Dichomitus squalens</name>
    <dbReference type="NCBI Taxonomy" id="114155"/>
    <lineage>
        <taxon>Eukaryota</taxon>
        <taxon>Fungi</taxon>
        <taxon>Dikarya</taxon>
        <taxon>Basidiomycota</taxon>
        <taxon>Agaricomycotina</taxon>
        <taxon>Agaricomycetes</taxon>
        <taxon>Polyporales</taxon>
        <taxon>Polyporaceae</taxon>
        <taxon>Dichomitus</taxon>
    </lineage>
</organism>
<evidence type="ECO:0000313" key="1">
    <source>
        <dbReference type="EMBL" id="TBU51864.1"/>
    </source>
</evidence>
<name>A0A4Q9PB02_9APHY</name>